<accession>A0ACC8X8Z3</accession>
<evidence type="ECO:0000313" key="1">
    <source>
        <dbReference type="EMBL" id="ONI38441.1"/>
    </source>
</evidence>
<organism evidence="1 2">
    <name type="scientific">Candidatus Epulonipiscium fishelsonii</name>
    <dbReference type="NCBI Taxonomy" id="77094"/>
    <lineage>
        <taxon>Bacteria</taxon>
        <taxon>Bacillati</taxon>
        <taxon>Bacillota</taxon>
        <taxon>Clostridia</taxon>
        <taxon>Lachnospirales</taxon>
        <taxon>Lachnospiraceae</taxon>
        <taxon>Candidatus Epulonipiscium</taxon>
    </lineage>
</organism>
<name>A0ACC8X8Z3_9FIRM</name>
<proteinExistence type="predicted"/>
<keyword evidence="2" id="KW-1185">Reference proteome</keyword>
<dbReference type="EMBL" id="LJHD01000291">
    <property type="protein sequence ID" value="ONI38441.1"/>
    <property type="molecule type" value="Genomic_DNA"/>
</dbReference>
<reference evidence="1" key="1">
    <citation type="submission" date="2016-08" db="EMBL/GenBank/DDBJ databases">
        <authorList>
            <person name="Ngugi D.K."/>
            <person name="Miyake S."/>
            <person name="Stingl U."/>
        </authorList>
    </citation>
    <scope>NUCLEOTIDE SEQUENCE</scope>
    <source>
        <strain evidence="1">SCG-D08WGA-EpuloA1</strain>
    </source>
</reference>
<sequence length="232" mass="26862">MLNLIFLNKCIICQKILSKNQNYFCNKCESKTLLDNICPKCSSYTELNLTNCKFCQKMNNEKIIIKAIFPYVHPYKQSIFKWKYSGIRKYGKGFAYILKEQLNLNIIDNIDGIIPVPISKERLMERGFNQAHDFAKYLGTSINIPIYDIIKRHKNTTRQYSQDKAQRQQNTDKSMLLDISKAKKLLPKKKTYNFIIADDIYTTGATISECLKALNSYCEIGIIIVLVVCIVI</sequence>
<evidence type="ECO:0000313" key="2">
    <source>
        <dbReference type="Proteomes" id="UP000188637"/>
    </source>
</evidence>
<gene>
    <name evidence="1" type="ORF">AN640_02550</name>
</gene>
<comment type="caution">
    <text evidence="1">The sequence shown here is derived from an EMBL/GenBank/DDBJ whole genome shotgun (WGS) entry which is preliminary data.</text>
</comment>
<protein>
    <submittedName>
        <fullName evidence="1">Uncharacterized protein</fullName>
    </submittedName>
</protein>
<dbReference type="Proteomes" id="UP000188637">
    <property type="component" value="Unassembled WGS sequence"/>
</dbReference>